<evidence type="ECO:0000313" key="7">
    <source>
        <dbReference type="EMBL" id="MBX8644132.1"/>
    </source>
</evidence>
<evidence type="ECO:0000259" key="6">
    <source>
        <dbReference type="SMART" id="SM00709"/>
    </source>
</evidence>
<feature type="region of interest" description="Disordered" evidence="5">
    <location>
        <begin position="177"/>
        <end position="197"/>
    </location>
</feature>
<gene>
    <name evidence="7" type="ORF">KIY12_05340</name>
</gene>
<dbReference type="PANTHER" id="PTHR10876:SF0">
    <property type="entry name" value="ZINC FINGER PROTEIN ZPR1"/>
    <property type="match status" value="1"/>
</dbReference>
<dbReference type="InterPro" id="IPR004457">
    <property type="entry name" value="Znf_ZPR1"/>
</dbReference>
<keyword evidence="2" id="KW-0479">Metal-binding</keyword>
<protein>
    <submittedName>
        <fullName evidence="7">ZPR1 zinc finger domain-containing protein</fullName>
    </submittedName>
</protein>
<keyword evidence="3" id="KW-0863">Zinc-finger</keyword>
<dbReference type="Pfam" id="PF22794">
    <property type="entry name" value="jr-ZPR1"/>
    <property type="match status" value="1"/>
</dbReference>
<dbReference type="NCBIfam" id="TIGR00340">
    <property type="entry name" value="zpr1_rel"/>
    <property type="match status" value="1"/>
</dbReference>
<dbReference type="SMART" id="SM00709">
    <property type="entry name" value="Zpr1"/>
    <property type="match status" value="1"/>
</dbReference>
<comment type="caution">
    <text evidence="7">The sequence shown here is derived from an EMBL/GenBank/DDBJ whole genome shotgun (WGS) entry which is preliminary data.</text>
</comment>
<evidence type="ECO:0000313" key="8">
    <source>
        <dbReference type="Proteomes" id="UP000750197"/>
    </source>
</evidence>
<evidence type="ECO:0000256" key="4">
    <source>
        <dbReference type="ARBA" id="ARBA00022833"/>
    </source>
</evidence>
<name>A0A8J7YU42_9ARCH</name>
<organism evidence="7 8">
    <name type="scientific">Candidatus Sysuiplasma superficiale</name>
    <dbReference type="NCBI Taxonomy" id="2823368"/>
    <lineage>
        <taxon>Archaea</taxon>
        <taxon>Methanobacteriati</taxon>
        <taxon>Thermoplasmatota</taxon>
        <taxon>Thermoplasmata</taxon>
        <taxon>Candidatus Sysuiplasmatales</taxon>
        <taxon>Candidatus Sysuiplasmataceae</taxon>
        <taxon>Candidatus Sysuiplasma</taxon>
    </lineage>
</organism>
<proteinExistence type="inferred from homology"/>
<evidence type="ECO:0000256" key="5">
    <source>
        <dbReference type="SAM" id="MobiDB-lite"/>
    </source>
</evidence>
<dbReference type="NCBIfam" id="TIGR00310">
    <property type="entry name" value="ZPR1_znf"/>
    <property type="match status" value="1"/>
</dbReference>
<evidence type="ECO:0000256" key="2">
    <source>
        <dbReference type="ARBA" id="ARBA00022723"/>
    </source>
</evidence>
<keyword evidence="4" id="KW-0862">Zinc</keyword>
<dbReference type="AlphaFoldDB" id="A0A8J7YU42"/>
<dbReference type="InterPro" id="IPR056180">
    <property type="entry name" value="ZPR1_jr_dom"/>
</dbReference>
<dbReference type="PANTHER" id="PTHR10876">
    <property type="entry name" value="ZINC FINGER PROTEIN ZPR1"/>
    <property type="match status" value="1"/>
</dbReference>
<dbReference type="InterPro" id="IPR040141">
    <property type="entry name" value="ZPR1"/>
</dbReference>
<evidence type="ECO:0000256" key="3">
    <source>
        <dbReference type="ARBA" id="ARBA00022771"/>
    </source>
</evidence>
<reference evidence="7" key="1">
    <citation type="submission" date="2021-05" db="EMBL/GenBank/DDBJ databases">
        <title>Genomic insights into ecological role and evolution of a novel Thermoplasmata order Candidatus Sysuiplasmatales.</title>
        <authorList>
            <person name="Yuan Y."/>
        </authorList>
    </citation>
    <scope>NUCLEOTIDE SEQUENCE</scope>
    <source>
        <strain evidence="7">TUT19-bin139</strain>
    </source>
</reference>
<dbReference type="EMBL" id="JAHEAC010000040">
    <property type="protein sequence ID" value="MBX8644132.1"/>
    <property type="molecule type" value="Genomic_DNA"/>
</dbReference>
<dbReference type="InterPro" id="IPR004470">
    <property type="entry name" value="ZPR1-like_arc"/>
</dbReference>
<comment type="similarity">
    <text evidence="1">Belongs to the ZPR1 family.</text>
</comment>
<dbReference type="Proteomes" id="UP000750197">
    <property type="component" value="Unassembled WGS sequence"/>
</dbReference>
<dbReference type="GO" id="GO:0008270">
    <property type="term" value="F:zinc ion binding"/>
    <property type="evidence" value="ECO:0007669"/>
    <property type="project" value="UniProtKB-KW"/>
</dbReference>
<dbReference type="InterPro" id="IPR042451">
    <property type="entry name" value="ZPR1_A/B_dom"/>
</dbReference>
<accession>A0A8J7YU42</accession>
<feature type="domain" description="Zinc finger ZPR1-type" evidence="6">
    <location>
        <begin position="1"/>
        <end position="156"/>
    </location>
</feature>
<sequence>MPCIACGERKMINTLTSLTLPYIGRAMQTTYVCGSCGFKHSDLIILENKGPTRFELSVESARALDSKIVRSNSGTIRIPEIGTNIEPGTASECFITNVEGVLNRISDVVSLVKMDAEQDVYERCERLLERIDRMKEGNEPFHLVVEDPYGNSAIIGKDVSVTELDENQARLLQTGETTFDISSGGPGGFMNTGPKRQ</sequence>
<evidence type="ECO:0000256" key="1">
    <source>
        <dbReference type="ARBA" id="ARBA00008354"/>
    </source>
</evidence>
<dbReference type="Gene3D" id="2.60.120.1040">
    <property type="entry name" value="ZPR1, A/B domain"/>
    <property type="match status" value="1"/>
</dbReference>